<accession>A0A084UBP1</accession>
<feature type="region of interest" description="Disordered" evidence="1">
    <location>
        <begin position="105"/>
        <end position="133"/>
    </location>
</feature>
<dbReference type="InterPro" id="IPR010774">
    <property type="entry name" value="YbcO"/>
</dbReference>
<organism evidence="2 3">
    <name type="scientific">Nitratireductor basaltis</name>
    <dbReference type="NCBI Taxonomy" id="472175"/>
    <lineage>
        <taxon>Bacteria</taxon>
        <taxon>Pseudomonadati</taxon>
        <taxon>Pseudomonadota</taxon>
        <taxon>Alphaproteobacteria</taxon>
        <taxon>Hyphomicrobiales</taxon>
        <taxon>Phyllobacteriaceae</taxon>
        <taxon>Nitratireductor</taxon>
    </lineage>
</organism>
<evidence type="ECO:0000313" key="2">
    <source>
        <dbReference type="EMBL" id="KFB10377.1"/>
    </source>
</evidence>
<proteinExistence type="predicted"/>
<keyword evidence="3" id="KW-1185">Reference proteome</keyword>
<dbReference type="eggNOG" id="ENOG5032TP3">
    <property type="taxonomic scope" value="Bacteria"/>
</dbReference>
<dbReference type="Gene3D" id="3.30.50.20">
    <property type="entry name" value="prophage-derive protein ybcO"/>
    <property type="match status" value="1"/>
</dbReference>
<dbReference type="OrthoDB" id="7068425at2"/>
<dbReference type="AlphaFoldDB" id="A0A084UBP1"/>
<dbReference type="RefSeq" id="WP_051913844.1">
    <property type="nucleotide sequence ID" value="NZ_JMQM01000001.1"/>
</dbReference>
<evidence type="ECO:0000256" key="1">
    <source>
        <dbReference type="SAM" id="MobiDB-lite"/>
    </source>
</evidence>
<reference evidence="2 3" key="1">
    <citation type="submission" date="2014-05" db="EMBL/GenBank/DDBJ databases">
        <title>Draft Genome Sequence of Nitratireductor basaltis Strain UMTGB225, A Marine Bacterium Isolated from Green Barrel Tunicate.</title>
        <authorList>
            <person name="Gan H.Y."/>
        </authorList>
    </citation>
    <scope>NUCLEOTIDE SEQUENCE [LARGE SCALE GENOMIC DNA]</scope>
    <source>
        <strain evidence="2 3">UMTGB225</strain>
    </source>
</reference>
<protein>
    <recommendedName>
        <fullName evidence="4">DUF1364 domain-containing protein</fullName>
    </recommendedName>
</protein>
<dbReference type="STRING" id="472175.EL18_01408"/>
<evidence type="ECO:0000313" key="3">
    <source>
        <dbReference type="Proteomes" id="UP000053675"/>
    </source>
</evidence>
<dbReference type="EMBL" id="JMQM01000001">
    <property type="protein sequence ID" value="KFB10377.1"/>
    <property type="molecule type" value="Genomic_DNA"/>
</dbReference>
<evidence type="ECO:0008006" key="4">
    <source>
        <dbReference type="Google" id="ProtNLM"/>
    </source>
</evidence>
<gene>
    <name evidence="2" type="ORF">EL18_01408</name>
</gene>
<sequence>MGIVSQKLRNSACGQDCSFSIPGVCNHNPETVVLCHAPSEVKGIGNKSHDYHAAFGCSACHEALDQHRLPEKWHEYFYWLRGLQRTWTIWVEHGLVIIPVDPATAKRRRKKKAKMPSRPIPSRPFPKRAKERA</sequence>
<comment type="caution">
    <text evidence="2">The sequence shown here is derived from an EMBL/GenBank/DDBJ whole genome shotgun (WGS) entry which is preliminary data.</text>
</comment>
<name>A0A084UBP1_9HYPH</name>
<dbReference type="Pfam" id="PF07102">
    <property type="entry name" value="YbcO"/>
    <property type="match status" value="1"/>
</dbReference>
<dbReference type="Proteomes" id="UP000053675">
    <property type="component" value="Unassembled WGS sequence"/>
</dbReference>
<feature type="compositionally biased region" description="Basic residues" evidence="1">
    <location>
        <begin position="105"/>
        <end position="115"/>
    </location>
</feature>